<dbReference type="Pfam" id="PF00005">
    <property type="entry name" value="ABC_tran"/>
    <property type="match status" value="1"/>
</dbReference>
<gene>
    <name evidence="6" type="ordered locus">ACP_0627</name>
</gene>
<dbReference type="EMBL" id="CP001472">
    <property type="protein sequence ID" value="ACO33411.1"/>
    <property type="molecule type" value="Genomic_DNA"/>
</dbReference>
<keyword evidence="7" id="KW-1185">Reference proteome</keyword>
<evidence type="ECO:0000259" key="5">
    <source>
        <dbReference type="PROSITE" id="PS50893"/>
    </source>
</evidence>
<feature type="domain" description="ABC transporter" evidence="5">
    <location>
        <begin position="5"/>
        <end position="250"/>
    </location>
</feature>
<dbReference type="STRING" id="240015.ACP_0627"/>
<evidence type="ECO:0000256" key="4">
    <source>
        <dbReference type="ARBA" id="ARBA00022840"/>
    </source>
</evidence>
<dbReference type="AlphaFoldDB" id="C1F1M6"/>
<evidence type="ECO:0000313" key="7">
    <source>
        <dbReference type="Proteomes" id="UP000002207"/>
    </source>
</evidence>
<dbReference type="GO" id="GO:0016887">
    <property type="term" value="F:ATP hydrolysis activity"/>
    <property type="evidence" value="ECO:0007669"/>
    <property type="project" value="InterPro"/>
</dbReference>
<evidence type="ECO:0000313" key="6">
    <source>
        <dbReference type="EMBL" id="ACO33411.1"/>
    </source>
</evidence>
<dbReference type="eggNOG" id="COG1125">
    <property type="taxonomic scope" value="Bacteria"/>
</dbReference>
<dbReference type="HOGENOM" id="CLU_000604_1_22_0"/>
<dbReference type="Gene3D" id="3.40.50.300">
    <property type="entry name" value="P-loop containing nucleotide triphosphate hydrolases"/>
    <property type="match status" value="1"/>
</dbReference>
<dbReference type="EC" id="3.6.3.32" evidence="6"/>
<organism evidence="6 7">
    <name type="scientific">Acidobacterium capsulatum (strain ATCC 51196 / DSM 11244 / BCRC 80197 / JCM 7670 / NBRC 15755 / NCIMB 13165 / 161)</name>
    <dbReference type="NCBI Taxonomy" id="240015"/>
    <lineage>
        <taxon>Bacteria</taxon>
        <taxon>Pseudomonadati</taxon>
        <taxon>Acidobacteriota</taxon>
        <taxon>Terriglobia</taxon>
        <taxon>Terriglobales</taxon>
        <taxon>Acidobacteriaceae</taxon>
        <taxon>Acidobacterium</taxon>
    </lineage>
</organism>
<dbReference type="PROSITE" id="PS50893">
    <property type="entry name" value="ABC_TRANSPORTER_2"/>
    <property type="match status" value="1"/>
</dbReference>
<protein>
    <submittedName>
        <fullName evidence="6">Amine ABC transporter, quaternary amine uptake transporter (QAT) family, ATP-binding protein</fullName>
        <ecNumber evidence="6">3.6.3.32</ecNumber>
    </submittedName>
</protein>
<evidence type="ECO:0000256" key="2">
    <source>
        <dbReference type="ARBA" id="ARBA00022448"/>
    </source>
</evidence>
<dbReference type="InterPro" id="IPR003439">
    <property type="entry name" value="ABC_transporter-like_ATP-bd"/>
</dbReference>
<dbReference type="SUPFAM" id="SSF52540">
    <property type="entry name" value="P-loop containing nucleoside triphosphate hydrolases"/>
    <property type="match status" value="1"/>
</dbReference>
<dbReference type="InterPro" id="IPR003593">
    <property type="entry name" value="AAA+_ATPase"/>
</dbReference>
<evidence type="ECO:0000256" key="3">
    <source>
        <dbReference type="ARBA" id="ARBA00022741"/>
    </source>
</evidence>
<dbReference type="OrthoDB" id="9802264at2"/>
<dbReference type="InParanoid" id="C1F1M6"/>
<dbReference type="InterPro" id="IPR027417">
    <property type="entry name" value="P-loop_NTPase"/>
</dbReference>
<dbReference type="PANTHER" id="PTHR43117">
    <property type="entry name" value="OSMOPROTECTANT IMPORT ATP-BINDING PROTEIN OSMV"/>
    <property type="match status" value="1"/>
</dbReference>
<dbReference type="InterPro" id="IPR017871">
    <property type="entry name" value="ABC_transporter-like_CS"/>
</dbReference>
<dbReference type="PROSITE" id="PS00211">
    <property type="entry name" value="ABC_TRANSPORTER_1"/>
    <property type="match status" value="1"/>
</dbReference>
<comment type="similarity">
    <text evidence="1">Belongs to the ABC transporter superfamily.</text>
</comment>
<keyword evidence="6" id="KW-0378">Hydrolase</keyword>
<sequence>MPAAIAFEDVSLSLPQGRMLLDGVSLSLEAGTVTALLGRSGSGKTTLLRMVNRMARPTSGAVRVQGTDVLQQDVIALRRGIGYVIQETGLFPHWNIERNVQIVPEVQGAARPARTARAHELLARVGLPPGSFARRHPSELSGGQRQRVGLARALAADPAILLMDEPFGALDPLTRGEMQDLLRTLLAPPQQAHAQQTHPQKTVLLVTHDLDEALYLADRVVLLDEGRIAADLPAAQFLASPLPEVQAYVRAFHRGAREAQP</sequence>
<keyword evidence="2" id="KW-0813">Transport</keyword>
<reference evidence="6 7" key="1">
    <citation type="journal article" date="2009" name="Appl. Environ. Microbiol.">
        <title>Three genomes from the phylum Acidobacteria provide insight into the lifestyles of these microorganisms in soils.</title>
        <authorList>
            <person name="Ward N.L."/>
            <person name="Challacombe J.F."/>
            <person name="Janssen P.H."/>
            <person name="Henrissat B."/>
            <person name="Coutinho P.M."/>
            <person name="Wu M."/>
            <person name="Xie G."/>
            <person name="Haft D.H."/>
            <person name="Sait M."/>
            <person name="Badger J."/>
            <person name="Barabote R.D."/>
            <person name="Bradley B."/>
            <person name="Brettin T.S."/>
            <person name="Brinkac L.M."/>
            <person name="Bruce D."/>
            <person name="Creasy T."/>
            <person name="Daugherty S.C."/>
            <person name="Davidsen T.M."/>
            <person name="DeBoy R.T."/>
            <person name="Detter J.C."/>
            <person name="Dodson R.J."/>
            <person name="Durkin A.S."/>
            <person name="Ganapathy A."/>
            <person name="Gwinn-Giglio M."/>
            <person name="Han C.S."/>
            <person name="Khouri H."/>
            <person name="Kiss H."/>
            <person name="Kothari S.P."/>
            <person name="Madupu R."/>
            <person name="Nelson K.E."/>
            <person name="Nelson W.C."/>
            <person name="Paulsen I."/>
            <person name="Penn K."/>
            <person name="Ren Q."/>
            <person name="Rosovitz M.J."/>
            <person name="Selengut J.D."/>
            <person name="Shrivastava S."/>
            <person name="Sullivan S.A."/>
            <person name="Tapia R."/>
            <person name="Thompson L.S."/>
            <person name="Watkins K.L."/>
            <person name="Yang Q."/>
            <person name="Yu C."/>
            <person name="Zafar N."/>
            <person name="Zhou L."/>
            <person name="Kuske C.R."/>
        </authorList>
    </citation>
    <scope>NUCLEOTIDE SEQUENCE [LARGE SCALE GENOMIC DNA]</scope>
    <source>
        <strain evidence="7">ATCC 51196 / DSM 11244 / BCRC 80197 / JCM 7670 / NBRC 15755 / NCIMB 13165 / 161</strain>
    </source>
</reference>
<dbReference type="FunCoup" id="C1F1M6">
    <property type="interactions" value="153"/>
</dbReference>
<name>C1F1M6_ACIC5</name>
<dbReference type="KEGG" id="aca:ACP_0627"/>
<dbReference type="GO" id="GO:0005524">
    <property type="term" value="F:ATP binding"/>
    <property type="evidence" value="ECO:0007669"/>
    <property type="project" value="UniProtKB-KW"/>
</dbReference>
<dbReference type="Proteomes" id="UP000002207">
    <property type="component" value="Chromosome"/>
</dbReference>
<dbReference type="PANTHER" id="PTHR43117:SF4">
    <property type="entry name" value="OSMOPROTECTANT IMPORT ATP-BINDING PROTEIN OSMV"/>
    <property type="match status" value="1"/>
</dbReference>
<dbReference type="SMART" id="SM00382">
    <property type="entry name" value="AAA"/>
    <property type="match status" value="1"/>
</dbReference>
<keyword evidence="4 6" id="KW-0067">ATP-binding</keyword>
<proteinExistence type="inferred from homology"/>
<accession>C1F1M6</accession>
<evidence type="ECO:0000256" key="1">
    <source>
        <dbReference type="ARBA" id="ARBA00005417"/>
    </source>
</evidence>
<keyword evidence="3" id="KW-0547">Nucleotide-binding</keyword>